<keyword evidence="9" id="KW-0325">Glycoprotein</keyword>
<dbReference type="InterPro" id="IPR000276">
    <property type="entry name" value="GPCR_Rhodpsn"/>
</dbReference>
<feature type="transmembrane region" description="Helical" evidence="13">
    <location>
        <begin position="76"/>
        <end position="94"/>
    </location>
</feature>
<keyword evidence="3 13" id="KW-0812">Transmembrane</keyword>
<keyword evidence="16" id="KW-1185">Reference proteome</keyword>
<dbReference type="PANTHER" id="PTHR45695">
    <property type="entry name" value="LEUCOKININ RECEPTOR-RELATED"/>
    <property type="match status" value="1"/>
</dbReference>
<accession>A0A6G1PUP3</accession>
<evidence type="ECO:0000256" key="4">
    <source>
        <dbReference type="ARBA" id="ARBA00022989"/>
    </source>
</evidence>
<evidence type="ECO:0000256" key="3">
    <source>
        <dbReference type="ARBA" id="ARBA00022692"/>
    </source>
</evidence>
<reference evidence="16" key="2">
    <citation type="submission" date="2019-02" db="EMBL/GenBank/DDBJ databases">
        <title>Opniocepnalus argus Var Kimnra genome.</title>
        <authorList>
            <person name="Zhou C."/>
            <person name="Xiao S."/>
        </authorList>
    </citation>
    <scope>NUCLEOTIDE SEQUENCE [LARGE SCALE GENOMIC DNA]</scope>
</reference>
<evidence type="ECO:0000313" key="16">
    <source>
        <dbReference type="Proteomes" id="UP000503349"/>
    </source>
</evidence>
<dbReference type="InterPro" id="IPR017452">
    <property type="entry name" value="GPCR_Rhodpsn_7TM"/>
</dbReference>
<feature type="transmembrane region" description="Helical" evidence="13">
    <location>
        <begin position="208"/>
        <end position="227"/>
    </location>
</feature>
<proteinExistence type="predicted"/>
<dbReference type="GO" id="GO:0004930">
    <property type="term" value="F:G protein-coupled receptor activity"/>
    <property type="evidence" value="ECO:0007669"/>
    <property type="project" value="UniProtKB-KW"/>
</dbReference>
<evidence type="ECO:0000256" key="1">
    <source>
        <dbReference type="ARBA" id="ARBA00004651"/>
    </source>
</evidence>
<evidence type="ECO:0000256" key="11">
    <source>
        <dbReference type="ARBA" id="ARBA00076555"/>
    </source>
</evidence>
<dbReference type="Pfam" id="PF00001">
    <property type="entry name" value="7tm_1"/>
    <property type="match status" value="1"/>
</dbReference>
<dbReference type="Proteomes" id="UP000503349">
    <property type="component" value="Chromosome 9"/>
</dbReference>
<evidence type="ECO:0000256" key="7">
    <source>
        <dbReference type="ARBA" id="ARBA00023157"/>
    </source>
</evidence>
<evidence type="ECO:0000256" key="2">
    <source>
        <dbReference type="ARBA" id="ARBA00022475"/>
    </source>
</evidence>
<reference evidence="15 16" key="1">
    <citation type="submission" date="2019-02" db="EMBL/GenBank/DDBJ databases">
        <title>Opniocepnalus argus genome.</title>
        <authorList>
            <person name="Zhou C."/>
            <person name="Xiao S."/>
        </authorList>
    </citation>
    <scope>NUCLEOTIDE SEQUENCE [LARGE SCALE GENOMIC DNA]</scope>
    <source>
        <strain evidence="15">OARG1902GOOAL</strain>
        <tissue evidence="15">Muscle</tissue>
    </source>
</reference>
<feature type="transmembrane region" description="Helical" evidence="13">
    <location>
        <begin position="292"/>
        <end position="317"/>
    </location>
</feature>
<keyword evidence="8 15" id="KW-0675">Receptor</keyword>
<dbReference type="Gene3D" id="1.20.1070.10">
    <property type="entry name" value="Rhodopsin 7-helix transmembrane proteins"/>
    <property type="match status" value="1"/>
</dbReference>
<evidence type="ECO:0000256" key="12">
    <source>
        <dbReference type="SAM" id="MobiDB-lite"/>
    </source>
</evidence>
<name>A0A6G1PUP3_CHAAH</name>
<evidence type="ECO:0000256" key="9">
    <source>
        <dbReference type="ARBA" id="ARBA00023180"/>
    </source>
</evidence>
<dbReference type="PRINTS" id="PR00237">
    <property type="entry name" value="GPCRRHODOPSN"/>
</dbReference>
<dbReference type="SUPFAM" id="SSF81321">
    <property type="entry name" value="Family A G protein-coupled receptor-like"/>
    <property type="match status" value="1"/>
</dbReference>
<dbReference type="CDD" id="cd15002">
    <property type="entry name" value="7tmA_GPR151"/>
    <property type="match status" value="1"/>
</dbReference>
<gene>
    <name evidence="15" type="ORF">EXN66_Car009374</name>
</gene>
<feature type="region of interest" description="Disordered" evidence="12">
    <location>
        <begin position="421"/>
        <end position="445"/>
    </location>
</feature>
<feature type="transmembrane region" description="Helical" evidence="13">
    <location>
        <begin position="248"/>
        <end position="272"/>
    </location>
</feature>
<dbReference type="FunFam" id="1.20.1070.10:FF:000215">
    <property type="entry name" value="G protein-coupled receptor 151"/>
    <property type="match status" value="1"/>
</dbReference>
<keyword evidence="6 13" id="KW-0472">Membrane</keyword>
<protein>
    <recommendedName>
        <fullName evidence="11">GPCR-2037</fullName>
    </recommendedName>
</protein>
<organism evidence="15 16">
    <name type="scientific">Channa argus</name>
    <name type="common">Northern snakehead</name>
    <name type="synonym">Ophicephalus argus</name>
    <dbReference type="NCBI Taxonomy" id="215402"/>
    <lineage>
        <taxon>Eukaryota</taxon>
        <taxon>Metazoa</taxon>
        <taxon>Chordata</taxon>
        <taxon>Craniata</taxon>
        <taxon>Vertebrata</taxon>
        <taxon>Euteleostomi</taxon>
        <taxon>Actinopterygii</taxon>
        <taxon>Neopterygii</taxon>
        <taxon>Teleostei</taxon>
        <taxon>Neoteleostei</taxon>
        <taxon>Acanthomorphata</taxon>
        <taxon>Anabantaria</taxon>
        <taxon>Anabantiformes</taxon>
        <taxon>Channoidei</taxon>
        <taxon>Channidae</taxon>
        <taxon>Channa</taxon>
    </lineage>
</organism>
<evidence type="ECO:0000256" key="8">
    <source>
        <dbReference type="ARBA" id="ARBA00023170"/>
    </source>
</evidence>
<feature type="compositionally biased region" description="Low complexity" evidence="12">
    <location>
        <begin position="370"/>
        <end position="380"/>
    </location>
</feature>
<evidence type="ECO:0000256" key="5">
    <source>
        <dbReference type="ARBA" id="ARBA00023040"/>
    </source>
</evidence>
<dbReference type="PANTHER" id="PTHR45695:SF1">
    <property type="entry name" value="G-PROTEIN COUPLED RECEPTOR 151"/>
    <property type="match status" value="1"/>
</dbReference>
<evidence type="ECO:0000313" key="15">
    <source>
        <dbReference type="EMBL" id="KAF3693698.1"/>
    </source>
</evidence>
<keyword evidence="4 13" id="KW-1133">Transmembrane helix</keyword>
<keyword evidence="2" id="KW-1003">Cell membrane</keyword>
<keyword evidence="10" id="KW-0807">Transducer</keyword>
<feature type="domain" description="G-protein coupled receptors family 1 profile" evidence="14">
    <location>
        <begin position="53"/>
        <end position="314"/>
    </location>
</feature>
<evidence type="ECO:0000256" key="10">
    <source>
        <dbReference type="ARBA" id="ARBA00023224"/>
    </source>
</evidence>
<keyword evidence="7" id="KW-1015">Disulfide bond</keyword>
<dbReference type="EMBL" id="CM015720">
    <property type="protein sequence ID" value="KAF3693698.1"/>
    <property type="molecule type" value="Genomic_DNA"/>
</dbReference>
<feature type="transmembrane region" description="Helical" evidence="13">
    <location>
        <begin position="149"/>
        <end position="175"/>
    </location>
</feature>
<evidence type="ECO:0000259" key="14">
    <source>
        <dbReference type="PROSITE" id="PS50262"/>
    </source>
</evidence>
<dbReference type="AlphaFoldDB" id="A0A6G1PUP3"/>
<sequence length="445" mass="50025">MDKLSGSNTTGVNRSTDRWSVNEGGSFQHLDYEELRILLPAILGVICVLGVACNLTAIVILFSNAHKGKLSLINSLIFNLMFADGLVLVFTVPFRAASYSKASWNLGWVLCKMAYWFLQSCMAAKSFTLAIMAKACYRYVSNPNKQVSIHLGSILVVLFLIWLSACCVTIPHWLFAMLQREIHGLMCMLIVPAEARDFMSVYVKAYPLGVYCAPLSFALMYFWKAYGQCQRRSSKTQNLRTQIRSRKLTLMLFSLTMAMAIFWLPQWVVWIWEHHIAEKETGGARPLMSSPPLFLTLSAQLLTFSLSLVNPLIILSLSEEFREGYRGLWRRLTLRKQPPPKPKSGPHNPTANKSPCPRPETSGQLRGEKSLQSSSSQCPSKDVLLPPQNSGEGGVGVDREVDSMSLKDGIVLPDVEQFWQERETGLNTEENDPVPWEHQSKEGKK</sequence>
<feature type="transmembrane region" description="Helical" evidence="13">
    <location>
        <begin position="114"/>
        <end position="137"/>
    </location>
</feature>
<comment type="subcellular location">
    <subcellularLocation>
        <location evidence="1">Cell membrane</location>
        <topology evidence="1">Multi-pass membrane protein</topology>
    </subcellularLocation>
</comment>
<dbReference type="PROSITE" id="PS50262">
    <property type="entry name" value="G_PROTEIN_RECEP_F1_2"/>
    <property type="match status" value="1"/>
</dbReference>
<dbReference type="GO" id="GO:0005886">
    <property type="term" value="C:plasma membrane"/>
    <property type="evidence" value="ECO:0007669"/>
    <property type="project" value="UniProtKB-SubCell"/>
</dbReference>
<keyword evidence="5" id="KW-0297">G-protein coupled receptor</keyword>
<evidence type="ECO:0000256" key="6">
    <source>
        <dbReference type="ARBA" id="ARBA00023136"/>
    </source>
</evidence>
<evidence type="ECO:0000256" key="13">
    <source>
        <dbReference type="SAM" id="Phobius"/>
    </source>
</evidence>
<feature type="region of interest" description="Disordered" evidence="12">
    <location>
        <begin position="332"/>
        <end position="401"/>
    </location>
</feature>
<feature type="transmembrane region" description="Helical" evidence="13">
    <location>
        <begin position="37"/>
        <end position="64"/>
    </location>
</feature>